<keyword evidence="3" id="KW-1185">Reference proteome</keyword>
<name>A0A9Q3H6A6_9BASI</name>
<evidence type="ECO:0000313" key="3">
    <source>
        <dbReference type="Proteomes" id="UP000765509"/>
    </source>
</evidence>
<accession>A0A9Q3H6A6</accession>
<organism evidence="2 3">
    <name type="scientific">Austropuccinia psidii MF-1</name>
    <dbReference type="NCBI Taxonomy" id="1389203"/>
    <lineage>
        <taxon>Eukaryota</taxon>
        <taxon>Fungi</taxon>
        <taxon>Dikarya</taxon>
        <taxon>Basidiomycota</taxon>
        <taxon>Pucciniomycotina</taxon>
        <taxon>Pucciniomycetes</taxon>
        <taxon>Pucciniales</taxon>
        <taxon>Sphaerophragmiaceae</taxon>
        <taxon>Austropuccinia</taxon>
    </lineage>
</organism>
<protein>
    <submittedName>
        <fullName evidence="2">Uncharacterized protein</fullName>
    </submittedName>
</protein>
<proteinExistence type="predicted"/>
<feature type="compositionally biased region" description="Low complexity" evidence="1">
    <location>
        <begin position="47"/>
        <end position="63"/>
    </location>
</feature>
<sequence length="90" mass="10062">MLEEIPHWDSTRMVNLDIIHNLILGALKDHATYKLCIPESSTKKNWSSKAGSIESSSESSNVSLNPFTQKELCALCRDTQQDIENITPST</sequence>
<dbReference type="AlphaFoldDB" id="A0A9Q3H6A6"/>
<reference evidence="2" key="1">
    <citation type="submission" date="2021-03" db="EMBL/GenBank/DDBJ databases">
        <title>Draft genome sequence of rust myrtle Austropuccinia psidii MF-1, a brazilian biotype.</title>
        <authorList>
            <person name="Quecine M.C."/>
            <person name="Pachon D.M.R."/>
            <person name="Bonatelli M.L."/>
            <person name="Correr F.H."/>
            <person name="Franceschini L.M."/>
            <person name="Leite T.F."/>
            <person name="Margarido G.R.A."/>
            <person name="Almeida C.A."/>
            <person name="Ferrarezi J.A."/>
            <person name="Labate C.A."/>
        </authorList>
    </citation>
    <scope>NUCLEOTIDE SEQUENCE</scope>
    <source>
        <strain evidence="2">MF-1</strain>
    </source>
</reference>
<dbReference type="EMBL" id="AVOT02011750">
    <property type="protein sequence ID" value="MBW0492777.1"/>
    <property type="molecule type" value="Genomic_DNA"/>
</dbReference>
<comment type="caution">
    <text evidence="2">The sequence shown here is derived from an EMBL/GenBank/DDBJ whole genome shotgun (WGS) entry which is preliminary data.</text>
</comment>
<feature type="region of interest" description="Disordered" evidence="1">
    <location>
        <begin position="42"/>
        <end position="63"/>
    </location>
</feature>
<evidence type="ECO:0000313" key="2">
    <source>
        <dbReference type="EMBL" id="MBW0492777.1"/>
    </source>
</evidence>
<evidence type="ECO:0000256" key="1">
    <source>
        <dbReference type="SAM" id="MobiDB-lite"/>
    </source>
</evidence>
<gene>
    <name evidence="2" type="ORF">O181_032492</name>
</gene>
<dbReference type="OrthoDB" id="2517984at2759"/>
<dbReference type="Proteomes" id="UP000765509">
    <property type="component" value="Unassembled WGS sequence"/>
</dbReference>